<name>A0A7K1U348_9BACT</name>
<protein>
    <submittedName>
        <fullName evidence="1">Uncharacterized protein</fullName>
    </submittedName>
</protein>
<proteinExistence type="predicted"/>
<gene>
    <name evidence="1" type="ORF">GO493_10965</name>
</gene>
<organism evidence="1 2">
    <name type="scientific">Chitinophaga tropicalis</name>
    <dbReference type="NCBI Taxonomy" id="2683588"/>
    <lineage>
        <taxon>Bacteria</taxon>
        <taxon>Pseudomonadati</taxon>
        <taxon>Bacteroidota</taxon>
        <taxon>Chitinophagia</taxon>
        <taxon>Chitinophagales</taxon>
        <taxon>Chitinophagaceae</taxon>
        <taxon>Chitinophaga</taxon>
    </lineage>
</organism>
<keyword evidence="2" id="KW-1185">Reference proteome</keyword>
<dbReference type="EMBL" id="WRXN01000004">
    <property type="protein sequence ID" value="MVT08783.1"/>
    <property type="molecule type" value="Genomic_DNA"/>
</dbReference>
<dbReference type="Proteomes" id="UP000461730">
    <property type="component" value="Unassembled WGS sequence"/>
</dbReference>
<accession>A0A7K1U348</accession>
<dbReference type="AlphaFoldDB" id="A0A7K1U348"/>
<comment type="caution">
    <text evidence="1">The sequence shown here is derived from an EMBL/GenBank/DDBJ whole genome shotgun (WGS) entry which is preliminary data.</text>
</comment>
<dbReference type="RefSeq" id="WP_157306208.1">
    <property type="nucleotide sequence ID" value="NZ_WRXN01000004.1"/>
</dbReference>
<reference evidence="1 2" key="1">
    <citation type="submission" date="2019-12" db="EMBL/GenBank/DDBJ databases">
        <title>Chitinophaga sp. strain ysch24 (GDMCC 1.1355), whole genome shotgun sequence.</title>
        <authorList>
            <person name="Zhang X."/>
        </authorList>
    </citation>
    <scope>NUCLEOTIDE SEQUENCE [LARGE SCALE GENOMIC DNA]</scope>
    <source>
        <strain evidence="2">ysch24</strain>
    </source>
</reference>
<evidence type="ECO:0000313" key="1">
    <source>
        <dbReference type="EMBL" id="MVT08783.1"/>
    </source>
</evidence>
<sequence>MATQNSPIRFTGKLGNLIGYRRHGKYYLRSMPEVVRQTRATRRAALRFGTASKKGALIRNAFYNELDVRSDSTHVNRLTKALIPSAGNNTKSITGFRFNQHAGTDRFFARPVRLSADGILHIPAQTLPAFRDINMLEVKVIATRINFTTHQVIDTQSDVLIIDTREPFNGASFPVDVPGKGTLIVTLQIRGMKDNILSGNRKYLAADIVEVQPPQTLKVFHKPTYLQHHIPGGTSVTTNAHCLPLIIQRE</sequence>
<evidence type="ECO:0000313" key="2">
    <source>
        <dbReference type="Proteomes" id="UP000461730"/>
    </source>
</evidence>